<accession>A0ABN9WP54</accession>
<evidence type="ECO:0000313" key="2">
    <source>
        <dbReference type="Proteomes" id="UP001189429"/>
    </source>
</evidence>
<organism evidence="1 2">
    <name type="scientific">Prorocentrum cordatum</name>
    <dbReference type="NCBI Taxonomy" id="2364126"/>
    <lineage>
        <taxon>Eukaryota</taxon>
        <taxon>Sar</taxon>
        <taxon>Alveolata</taxon>
        <taxon>Dinophyceae</taxon>
        <taxon>Prorocentrales</taxon>
        <taxon>Prorocentraceae</taxon>
        <taxon>Prorocentrum</taxon>
    </lineage>
</organism>
<name>A0ABN9WP54_9DINO</name>
<gene>
    <name evidence="1" type="ORF">PCOR1329_LOCUS69249</name>
</gene>
<dbReference type="Proteomes" id="UP001189429">
    <property type="component" value="Unassembled WGS sequence"/>
</dbReference>
<feature type="non-terminal residue" evidence="1">
    <location>
        <position position="1"/>
    </location>
</feature>
<keyword evidence="2" id="KW-1185">Reference proteome</keyword>
<proteinExistence type="predicted"/>
<sequence>AAAREDQCQMAESFPVTLSTEAEVPLSSCLRLRLAELLRGKAGVQAALALAGLRQ</sequence>
<dbReference type="EMBL" id="CAUYUJ010019077">
    <property type="protein sequence ID" value="CAK0888454.1"/>
    <property type="molecule type" value="Genomic_DNA"/>
</dbReference>
<evidence type="ECO:0000313" key="1">
    <source>
        <dbReference type="EMBL" id="CAK0888454.1"/>
    </source>
</evidence>
<reference evidence="1" key="1">
    <citation type="submission" date="2023-10" db="EMBL/GenBank/DDBJ databases">
        <authorList>
            <person name="Chen Y."/>
            <person name="Shah S."/>
            <person name="Dougan E. K."/>
            <person name="Thang M."/>
            <person name="Chan C."/>
        </authorList>
    </citation>
    <scope>NUCLEOTIDE SEQUENCE [LARGE SCALE GENOMIC DNA]</scope>
</reference>
<protein>
    <submittedName>
        <fullName evidence="1">Uncharacterized protein</fullName>
    </submittedName>
</protein>
<feature type="non-terminal residue" evidence="1">
    <location>
        <position position="55"/>
    </location>
</feature>
<comment type="caution">
    <text evidence="1">The sequence shown here is derived from an EMBL/GenBank/DDBJ whole genome shotgun (WGS) entry which is preliminary data.</text>
</comment>